<evidence type="ECO:0000259" key="2">
    <source>
        <dbReference type="Pfam" id="PF03372"/>
    </source>
</evidence>
<evidence type="ECO:0000313" key="3">
    <source>
        <dbReference type="EMBL" id="GGK71210.1"/>
    </source>
</evidence>
<dbReference type="SUPFAM" id="SSF69318">
    <property type="entry name" value="Integrin alpha N-terminal domain"/>
    <property type="match status" value="1"/>
</dbReference>
<evidence type="ECO:0000256" key="1">
    <source>
        <dbReference type="SAM" id="SignalP"/>
    </source>
</evidence>
<dbReference type="AlphaFoldDB" id="A0A917QWA7"/>
<reference evidence="3" key="2">
    <citation type="submission" date="2020-09" db="EMBL/GenBank/DDBJ databases">
        <authorList>
            <person name="Sun Q."/>
            <person name="Ohkuma M."/>
        </authorList>
    </citation>
    <scope>NUCLEOTIDE SEQUENCE</scope>
    <source>
        <strain evidence="3">JCM 13064</strain>
    </source>
</reference>
<gene>
    <name evidence="3" type="ORF">GCM10007964_12540</name>
</gene>
<sequence length="572" mass="61338">MLRKVITAISSALLMAAPLLVASPAPPAAAMSQDRGVVVSGDWDGDGYESFGLVDTSTNPATWYLTNGYDNYWIDNLVPDLVFTYGAPGGQPIVGDWDGDGDDTPGMFVPSATGTPSWQLRNSNSSGAANLTFGYGASSDRQPIVGDWDGDGDDTPGLFRPGSPNSYLLRNSNTAGSANLTFTYSSGAGKPIAGDWDGDGDDTIGFISTGSNPFTWYLRNTNTTGTANVTFTYGSGSASSVYFANGDWDGNGSETPAIVLPITNGPFLWHLRSSNTSGVATSSVRFNPVTPLKVMHWNISGGIINNGTYPIIGRIVREVQARRPDVISLNEICDRQYAHLVDQLAAAGYAMEGYFQESRTFVPDCIVLPDTRNEAGNAILVRADVVEQKGYMFTTDHKLEEREQPVVTEERSVACVVANFAPANQPVKACSTHLADGDPAGAQAEVRELVRVFGPEANSRPFMLMGDLNLTPDDAAVGALYYPEGTGNFWETDTYWSSCIGEDGMCEPVRGGRPTRVGGNRKIDYTFVSRDHFNVPISSAEVIDAGQCDGHACSDHMMTHSTVNLYLPRKAP</sequence>
<dbReference type="SUPFAM" id="SSF56219">
    <property type="entry name" value="DNase I-like"/>
    <property type="match status" value="1"/>
</dbReference>
<organism evidence="3 4">
    <name type="scientific">Sphaerisporangium melleum</name>
    <dbReference type="NCBI Taxonomy" id="321316"/>
    <lineage>
        <taxon>Bacteria</taxon>
        <taxon>Bacillati</taxon>
        <taxon>Actinomycetota</taxon>
        <taxon>Actinomycetes</taxon>
        <taxon>Streptosporangiales</taxon>
        <taxon>Streptosporangiaceae</taxon>
        <taxon>Sphaerisporangium</taxon>
    </lineage>
</organism>
<dbReference type="Proteomes" id="UP000645217">
    <property type="component" value="Unassembled WGS sequence"/>
</dbReference>
<dbReference type="RefSeq" id="WP_189161974.1">
    <property type="nucleotide sequence ID" value="NZ_BMNT01000005.1"/>
</dbReference>
<dbReference type="InterPro" id="IPR036691">
    <property type="entry name" value="Endo/exonu/phosph_ase_sf"/>
</dbReference>
<feature type="chain" id="PRO_5039255470" description="Endonuclease/exonuclease/phosphatase domain-containing protein" evidence="1">
    <location>
        <begin position="23"/>
        <end position="572"/>
    </location>
</feature>
<proteinExistence type="predicted"/>
<feature type="domain" description="Endonuclease/exonuclease/phosphatase" evidence="2">
    <location>
        <begin position="295"/>
        <end position="556"/>
    </location>
</feature>
<keyword evidence="1" id="KW-0732">Signal</keyword>
<accession>A0A917QWA7</accession>
<dbReference type="Gene3D" id="3.60.10.10">
    <property type="entry name" value="Endonuclease/exonuclease/phosphatase"/>
    <property type="match status" value="1"/>
</dbReference>
<comment type="caution">
    <text evidence="3">The sequence shown here is derived from an EMBL/GenBank/DDBJ whole genome shotgun (WGS) entry which is preliminary data.</text>
</comment>
<dbReference type="GO" id="GO:0003824">
    <property type="term" value="F:catalytic activity"/>
    <property type="evidence" value="ECO:0007669"/>
    <property type="project" value="InterPro"/>
</dbReference>
<dbReference type="Pfam" id="PF03372">
    <property type="entry name" value="Exo_endo_phos"/>
    <property type="match status" value="1"/>
</dbReference>
<dbReference type="EMBL" id="BMNT01000005">
    <property type="protein sequence ID" value="GGK71210.1"/>
    <property type="molecule type" value="Genomic_DNA"/>
</dbReference>
<dbReference type="InterPro" id="IPR005135">
    <property type="entry name" value="Endo/exonuclease/phosphatase"/>
</dbReference>
<keyword evidence="4" id="KW-1185">Reference proteome</keyword>
<evidence type="ECO:0000313" key="4">
    <source>
        <dbReference type="Proteomes" id="UP000645217"/>
    </source>
</evidence>
<reference evidence="3" key="1">
    <citation type="journal article" date="2014" name="Int. J. Syst. Evol. Microbiol.">
        <title>Complete genome sequence of Corynebacterium casei LMG S-19264T (=DSM 44701T), isolated from a smear-ripened cheese.</title>
        <authorList>
            <consortium name="US DOE Joint Genome Institute (JGI-PGF)"/>
            <person name="Walter F."/>
            <person name="Albersmeier A."/>
            <person name="Kalinowski J."/>
            <person name="Ruckert C."/>
        </authorList>
    </citation>
    <scope>NUCLEOTIDE SEQUENCE</scope>
    <source>
        <strain evidence="3">JCM 13064</strain>
    </source>
</reference>
<protein>
    <recommendedName>
        <fullName evidence="2">Endonuclease/exonuclease/phosphatase domain-containing protein</fullName>
    </recommendedName>
</protein>
<feature type="signal peptide" evidence="1">
    <location>
        <begin position="1"/>
        <end position="22"/>
    </location>
</feature>
<name>A0A917QWA7_9ACTN</name>
<dbReference type="InterPro" id="IPR028994">
    <property type="entry name" value="Integrin_alpha_N"/>
</dbReference>